<reference evidence="3 4" key="1">
    <citation type="submission" date="2023-11" db="EMBL/GenBank/DDBJ databases">
        <authorList>
            <person name="Xu M."/>
            <person name="Jiang T."/>
        </authorList>
    </citation>
    <scope>NUCLEOTIDE SEQUENCE [LARGE SCALE GENOMIC DNA]</scope>
    <source>
        <strain evidence="3 4">SD</strain>
    </source>
</reference>
<keyword evidence="2" id="KW-0812">Transmembrane</keyword>
<feature type="compositionally biased region" description="Basic residues" evidence="1">
    <location>
        <begin position="1"/>
        <end position="18"/>
    </location>
</feature>
<evidence type="ECO:0000313" key="4">
    <source>
        <dbReference type="Proteomes" id="UP001277761"/>
    </source>
</evidence>
<feature type="transmembrane region" description="Helical" evidence="2">
    <location>
        <begin position="125"/>
        <end position="146"/>
    </location>
</feature>
<feature type="transmembrane region" description="Helical" evidence="2">
    <location>
        <begin position="152"/>
        <end position="170"/>
    </location>
</feature>
<protein>
    <submittedName>
        <fullName evidence="3">Uncharacterized protein</fullName>
    </submittedName>
</protein>
<organism evidence="3 4">
    <name type="scientific">Patulibacter brassicae</name>
    <dbReference type="NCBI Taxonomy" id="1705717"/>
    <lineage>
        <taxon>Bacteria</taxon>
        <taxon>Bacillati</taxon>
        <taxon>Actinomycetota</taxon>
        <taxon>Thermoleophilia</taxon>
        <taxon>Solirubrobacterales</taxon>
        <taxon>Patulibacteraceae</taxon>
        <taxon>Patulibacter</taxon>
    </lineage>
</organism>
<keyword evidence="2" id="KW-1133">Transmembrane helix</keyword>
<feature type="compositionally biased region" description="Basic and acidic residues" evidence="1">
    <location>
        <begin position="19"/>
        <end position="28"/>
    </location>
</feature>
<keyword evidence="2" id="KW-0472">Membrane</keyword>
<name>A0ABU4VMR7_9ACTN</name>
<evidence type="ECO:0000256" key="1">
    <source>
        <dbReference type="SAM" id="MobiDB-lite"/>
    </source>
</evidence>
<comment type="caution">
    <text evidence="3">The sequence shown here is derived from an EMBL/GenBank/DDBJ whole genome shotgun (WGS) entry which is preliminary data.</text>
</comment>
<evidence type="ECO:0000313" key="3">
    <source>
        <dbReference type="EMBL" id="MDX8153098.1"/>
    </source>
</evidence>
<gene>
    <name evidence="3" type="ORF">SK069_15975</name>
</gene>
<proteinExistence type="predicted"/>
<dbReference type="EMBL" id="JAXAVX010000010">
    <property type="protein sequence ID" value="MDX8153098.1"/>
    <property type="molecule type" value="Genomic_DNA"/>
</dbReference>
<feature type="transmembrane region" description="Helical" evidence="2">
    <location>
        <begin position="73"/>
        <end position="90"/>
    </location>
</feature>
<dbReference type="RefSeq" id="WP_319955250.1">
    <property type="nucleotide sequence ID" value="NZ_JAXAVX010000010.1"/>
</dbReference>
<accession>A0ABU4VMR7</accession>
<dbReference type="Proteomes" id="UP001277761">
    <property type="component" value="Unassembled WGS sequence"/>
</dbReference>
<feature type="region of interest" description="Disordered" evidence="1">
    <location>
        <begin position="1"/>
        <end position="61"/>
    </location>
</feature>
<keyword evidence="4" id="KW-1185">Reference proteome</keyword>
<evidence type="ECO:0000256" key="2">
    <source>
        <dbReference type="SAM" id="Phobius"/>
    </source>
</evidence>
<sequence>MAGSSKKSRQSRKRRVATRRADAERRGAEPPAATPPKNRPTASAAKRAPGGKPLTMKASLDEAPPAPWHPIPLTEILIFVGLVLVVVGLVTQRIEVLGGGLLVVAASSTELSAREHFAGYRSHSSLLAGVAAIIVSTLAGIALGALDVGIPVWSLLIVAAVVFAVLFWLLRRAFRNRTGGLSFRV</sequence>